<comment type="caution">
    <text evidence="4">The sequence shown here is derived from an EMBL/GenBank/DDBJ whole genome shotgun (WGS) entry which is preliminary data.</text>
</comment>
<evidence type="ECO:0000259" key="3">
    <source>
        <dbReference type="Pfam" id="PF04083"/>
    </source>
</evidence>
<dbReference type="GO" id="GO:0006629">
    <property type="term" value="P:lipid metabolic process"/>
    <property type="evidence" value="ECO:0007669"/>
    <property type="project" value="InterPro"/>
</dbReference>
<name>A0A0L0CH04_LUCCU</name>
<proteinExistence type="predicted"/>
<dbReference type="OrthoDB" id="9974421at2759"/>
<keyword evidence="2" id="KW-0472">Membrane</keyword>
<gene>
    <name evidence="4" type="ORF">FF38_08425</name>
</gene>
<evidence type="ECO:0000313" key="5">
    <source>
        <dbReference type="Proteomes" id="UP000037069"/>
    </source>
</evidence>
<keyword evidence="5" id="KW-1185">Reference proteome</keyword>
<feature type="compositionally biased region" description="Basic and acidic residues" evidence="1">
    <location>
        <begin position="553"/>
        <end position="562"/>
    </location>
</feature>
<protein>
    <submittedName>
        <fullName evidence="4">Lipase 3</fullName>
    </submittedName>
</protein>
<dbReference type="FunFam" id="3.40.50.1820:FF:000179">
    <property type="entry name" value="Lipase"/>
    <property type="match status" value="1"/>
</dbReference>
<dbReference type="Gene3D" id="3.40.50.1820">
    <property type="entry name" value="alpha/beta hydrolase"/>
    <property type="match status" value="1"/>
</dbReference>
<dbReference type="SUPFAM" id="SSF53474">
    <property type="entry name" value="alpha/beta-Hydrolases"/>
    <property type="match status" value="1"/>
</dbReference>
<dbReference type="Pfam" id="PF04083">
    <property type="entry name" value="Abhydro_lipase"/>
    <property type="match status" value="1"/>
</dbReference>
<organism evidence="4 5">
    <name type="scientific">Lucilia cuprina</name>
    <name type="common">Green bottle fly</name>
    <name type="synonym">Australian sheep blowfly</name>
    <dbReference type="NCBI Taxonomy" id="7375"/>
    <lineage>
        <taxon>Eukaryota</taxon>
        <taxon>Metazoa</taxon>
        <taxon>Ecdysozoa</taxon>
        <taxon>Arthropoda</taxon>
        <taxon>Hexapoda</taxon>
        <taxon>Insecta</taxon>
        <taxon>Pterygota</taxon>
        <taxon>Neoptera</taxon>
        <taxon>Endopterygota</taxon>
        <taxon>Diptera</taxon>
        <taxon>Brachycera</taxon>
        <taxon>Muscomorpha</taxon>
        <taxon>Oestroidea</taxon>
        <taxon>Calliphoridae</taxon>
        <taxon>Luciliinae</taxon>
        <taxon>Lucilia</taxon>
    </lineage>
</organism>
<sequence>MASFTDHNIIFVQGMLIDSNDFKTEIYSELTTTYMPQILLDPHISESKENVINKLNIILNPTPEAESYKNIKFEEKIEDKNIDIKSSIDYPAGPLTETIQNTTSQYSYPSPTLDNLNEQYENESKTESATIHMPQILLDTHILKIKEKSLDNFEKILTNTPEEELYNNIKHEEKIGYKNIENNSSVDSANSFNETIQNFSRKNSNTSAALENVNRLSASKSEKHFLSEKIVLENFVKDISENTYSSEDSFRQHQQIIQNFETNYSSDVPKYIFNRQELNKNFEISEINLPQNCMDSVCEVNTTKFDVHIIKNNSAKFNNTKVVESASEITNDLPNITYTPLSYESIDFVTQNNDSNYNDNILSVDLHETISISPNNSNETDVLNITEYPKLYFEEVTEETENANDSCVDEHVVIKKVLVEQDVIEYSFNKTTYPDLQNDEKNLLQLTYTDQNAQENKTKNGRTNKNYTLDSKTINEHTKSNALDSENITDCTSVESSEENTFNDYQSTEVINQYKNNVVKNESMQHLEQDNFINLNKEVDELLWKSGEERSMNELRHEKPAEDETNQYNKTDKYNGIGTEKFENNTYLFNQIENEQYITRIEKTNNENHETHEVRSTTLKTINESEAFESNISEIDITDSNNTTEKYENNYNIFIIKNEQIVQSNLTKPVNDYNSVTKQVTPLLADDIAATLFEAYPPQDVGQTFNDNLADESVGFGKALPISITEGFNRSTIIIAMSSVTAILFIIISVTIFLISFQHQHGTLDIEMQERNCGKDDLDDEDAQTFAKLLEVELPPSVAVALDECEECFFGPAQAVFITLRNNREVIITDAVKRIHHDGFPSEHHTVQTKDGYVLTLHRIPFVQKLPNDKTHVLRRPVALLLAGIYASSDAWLLNGHENSLPYLLSRSGFDVWLGNNRGNIYSRQNVFYNTTDPKFWNFSWHEMSVYDMPAIVDYIRMYTGEQKMHFIGISQGGTIFLVLNSMLPQYNNAFKTATLLAPVAYVSNTKGSLAKVFGPLLGTRNYVSKVLENVEMVSTNKYVKKLLSMACLENEKPLVCVSRLWPAAGYDTQLLNKTLIPDIMANFPVGGSFKQIMHYFQGYMSKKFRQYDYGPEQNFLNYRQLVPPEYTLENVVVPISIFYAENDYIVSVEDIWKLIRRLKNISAIYKLPPKRWNHFDFICGLGVRAFIFDKIVNNLSLYELY</sequence>
<accession>A0A0L0CH04</accession>
<dbReference type="AlphaFoldDB" id="A0A0L0CH04"/>
<evidence type="ECO:0000313" key="4">
    <source>
        <dbReference type="EMBL" id="KNC31477.1"/>
    </source>
</evidence>
<feature type="region of interest" description="Disordered" evidence="1">
    <location>
        <begin position="553"/>
        <end position="574"/>
    </location>
</feature>
<dbReference type="STRING" id="7375.A0A0L0CH04"/>
<dbReference type="InterPro" id="IPR029058">
    <property type="entry name" value="AB_hydrolase_fold"/>
</dbReference>
<reference evidence="4 5" key="1">
    <citation type="journal article" date="2015" name="Nat. Commun.">
        <title>Lucilia cuprina genome unlocks parasitic fly biology to underpin future interventions.</title>
        <authorList>
            <person name="Anstead C.A."/>
            <person name="Korhonen P.K."/>
            <person name="Young N.D."/>
            <person name="Hall R.S."/>
            <person name="Jex A.R."/>
            <person name="Murali S.C."/>
            <person name="Hughes D.S."/>
            <person name="Lee S.F."/>
            <person name="Perry T."/>
            <person name="Stroehlein A.J."/>
            <person name="Ansell B.R."/>
            <person name="Breugelmans B."/>
            <person name="Hofmann A."/>
            <person name="Qu J."/>
            <person name="Dugan S."/>
            <person name="Lee S.L."/>
            <person name="Chao H."/>
            <person name="Dinh H."/>
            <person name="Han Y."/>
            <person name="Doddapaneni H.V."/>
            <person name="Worley K.C."/>
            <person name="Muzny D.M."/>
            <person name="Ioannidis P."/>
            <person name="Waterhouse R.M."/>
            <person name="Zdobnov E.M."/>
            <person name="James P.J."/>
            <person name="Bagnall N.H."/>
            <person name="Kotze A.C."/>
            <person name="Gibbs R.A."/>
            <person name="Richards S."/>
            <person name="Batterham P."/>
            <person name="Gasser R.B."/>
        </authorList>
    </citation>
    <scope>NUCLEOTIDE SEQUENCE [LARGE SCALE GENOMIC DNA]</scope>
    <source>
        <strain evidence="4 5">LS</strain>
        <tissue evidence="4">Full body</tissue>
    </source>
</reference>
<evidence type="ECO:0000256" key="1">
    <source>
        <dbReference type="SAM" id="MobiDB-lite"/>
    </source>
</evidence>
<dbReference type="InterPro" id="IPR006693">
    <property type="entry name" value="AB_hydrolase_lipase"/>
</dbReference>
<evidence type="ECO:0000256" key="2">
    <source>
        <dbReference type="SAM" id="Phobius"/>
    </source>
</evidence>
<keyword evidence="2" id="KW-1133">Transmembrane helix</keyword>
<dbReference type="PANTHER" id="PTHR11005">
    <property type="entry name" value="LYSOSOMAL ACID LIPASE-RELATED"/>
    <property type="match status" value="1"/>
</dbReference>
<dbReference type="EMBL" id="JRES01000413">
    <property type="protein sequence ID" value="KNC31477.1"/>
    <property type="molecule type" value="Genomic_DNA"/>
</dbReference>
<dbReference type="Proteomes" id="UP000037069">
    <property type="component" value="Unassembled WGS sequence"/>
</dbReference>
<keyword evidence="2" id="KW-0812">Transmembrane</keyword>
<feature type="transmembrane region" description="Helical" evidence="2">
    <location>
        <begin position="733"/>
        <end position="755"/>
    </location>
</feature>
<feature type="domain" description="Partial AB-hydrolase lipase" evidence="3">
    <location>
        <begin position="834"/>
        <end position="896"/>
    </location>
</feature>